<keyword evidence="1" id="KW-1133">Transmembrane helix</keyword>
<evidence type="ECO:0000313" key="3">
    <source>
        <dbReference type="Proteomes" id="UP000252519"/>
    </source>
</evidence>
<sequence length="108" mass="12401">MKVNLTLMFRQLRKVLSQLHCLSFQDMTLDSQDKVFLGTTFATAVVGAALIITGFVLRFGRGFGTFADYARKVRRSIMLYSFIEVFVPTASCVVKKAFHWHYVNLYLH</sequence>
<dbReference type="AlphaFoldDB" id="A0A368F5T6"/>
<dbReference type="STRING" id="29170.A0A368F5T6"/>
<keyword evidence="1" id="KW-0472">Membrane</keyword>
<accession>A0A368F5T6</accession>
<dbReference type="OrthoDB" id="10566989at2759"/>
<name>A0A368F5T6_ANCCA</name>
<reference evidence="2 3" key="1">
    <citation type="submission" date="2014-10" db="EMBL/GenBank/DDBJ databases">
        <title>Draft genome of the hookworm Ancylostoma caninum.</title>
        <authorList>
            <person name="Mitreva M."/>
        </authorList>
    </citation>
    <scope>NUCLEOTIDE SEQUENCE [LARGE SCALE GENOMIC DNA]</scope>
    <source>
        <strain evidence="2 3">Baltimore</strain>
    </source>
</reference>
<gene>
    <name evidence="2" type="ORF">ANCCAN_27924</name>
</gene>
<organism evidence="2 3">
    <name type="scientific">Ancylostoma caninum</name>
    <name type="common">Dog hookworm</name>
    <dbReference type="NCBI Taxonomy" id="29170"/>
    <lineage>
        <taxon>Eukaryota</taxon>
        <taxon>Metazoa</taxon>
        <taxon>Ecdysozoa</taxon>
        <taxon>Nematoda</taxon>
        <taxon>Chromadorea</taxon>
        <taxon>Rhabditida</taxon>
        <taxon>Rhabditina</taxon>
        <taxon>Rhabditomorpha</taxon>
        <taxon>Strongyloidea</taxon>
        <taxon>Ancylostomatidae</taxon>
        <taxon>Ancylostomatinae</taxon>
        <taxon>Ancylostoma</taxon>
    </lineage>
</organism>
<proteinExistence type="predicted"/>
<feature type="transmembrane region" description="Helical" evidence="1">
    <location>
        <begin position="35"/>
        <end position="57"/>
    </location>
</feature>
<protein>
    <submittedName>
        <fullName evidence="2">Uncharacterized protein</fullName>
    </submittedName>
</protein>
<evidence type="ECO:0000313" key="2">
    <source>
        <dbReference type="EMBL" id="RCN26350.1"/>
    </source>
</evidence>
<keyword evidence="1" id="KW-0812">Transmembrane</keyword>
<keyword evidence="3" id="KW-1185">Reference proteome</keyword>
<dbReference type="EMBL" id="JOJR01007814">
    <property type="protein sequence ID" value="RCN26350.1"/>
    <property type="molecule type" value="Genomic_DNA"/>
</dbReference>
<evidence type="ECO:0000256" key="1">
    <source>
        <dbReference type="SAM" id="Phobius"/>
    </source>
</evidence>
<dbReference type="Proteomes" id="UP000252519">
    <property type="component" value="Unassembled WGS sequence"/>
</dbReference>
<comment type="caution">
    <text evidence="2">The sequence shown here is derived from an EMBL/GenBank/DDBJ whole genome shotgun (WGS) entry which is preliminary data.</text>
</comment>
<feature type="transmembrane region" description="Helical" evidence="1">
    <location>
        <begin position="77"/>
        <end position="98"/>
    </location>
</feature>